<organism evidence="1 2">
    <name type="scientific">Longimonas halophila</name>
    <dbReference type="NCBI Taxonomy" id="1469170"/>
    <lineage>
        <taxon>Bacteria</taxon>
        <taxon>Pseudomonadati</taxon>
        <taxon>Rhodothermota</taxon>
        <taxon>Rhodothermia</taxon>
        <taxon>Rhodothermales</taxon>
        <taxon>Salisaetaceae</taxon>
        <taxon>Longimonas</taxon>
    </lineage>
</organism>
<dbReference type="AlphaFoldDB" id="A0A2H3NTR8"/>
<keyword evidence="2" id="KW-1185">Reference proteome</keyword>
<dbReference type="EMBL" id="PDEP01000023">
    <property type="protein sequence ID" value="PEN04706.1"/>
    <property type="molecule type" value="Genomic_DNA"/>
</dbReference>
<gene>
    <name evidence="1" type="ORF">CRI93_14810</name>
</gene>
<accession>A0A2H3NTR8</accession>
<protein>
    <submittedName>
        <fullName evidence="1">Uncharacterized protein</fullName>
    </submittedName>
</protein>
<proteinExistence type="predicted"/>
<comment type="caution">
    <text evidence="1">The sequence shown here is derived from an EMBL/GenBank/DDBJ whole genome shotgun (WGS) entry which is preliminary data.</text>
</comment>
<evidence type="ECO:0000313" key="1">
    <source>
        <dbReference type="EMBL" id="PEN04706.1"/>
    </source>
</evidence>
<evidence type="ECO:0000313" key="2">
    <source>
        <dbReference type="Proteomes" id="UP000221024"/>
    </source>
</evidence>
<reference evidence="1 2" key="1">
    <citation type="submission" date="2017-10" db="EMBL/GenBank/DDBJ databases">
        <title>Draft genome of Longimonas halophila.</title>
        <authorList>
            <person name="Goh K.M."/>
            <person name="Shamsir M.S."/>
            <person name="Lim S.W."/>
        </authorList>
    </citation>
    <scope>NUCLEOTIDE SEQUENCE [LARGE SCALE GENOMIC DNA]</scope>
    <source>
        <strain evidence="1 2">KCTC 42399</strain>
    </source>
</reference>
<sequence length="94" mass="10481">MEHWLKADVPSDFELIQSESSLAPGEELNTVVIDFTPDPYRRLLKSLASSHADSLRLEGAIDLQGDPDGAEDAFFLLSVQDSTQQMIRLQYGDQ</sequence>
<name>A0A2H3NTR8_9BACT</name>
<dbReference type="Proteomes" id="UP000221024">
    <property type="component" value="Unassembled WGS sequence"/>
</dbReference>